<comment type="caution">
    <text evidence="1">The sequence shown here is derived from an EMBL/GenBank/DDBJ whole genome shotgun (WGS) entry which is preliminary data.</text>
</comment>
<name>U2LFI8_TRESO</name>
<proteinExistence type="predicted"/>
<dbReference type="Proteomes" id="UP000016646">
    <property type="component" value="Unassembled WGS sequence"/>
</dbReference>
<reference evidence="3 4" key="1">
    <citation type="submission" date="2013-08" db="EMBL/GenBank/DDBJ databases">
        <authorList>
            <person name="Durkin A.S."/>
            <person name="Haft D.R."/>
            <person name="McCorrison J."/>
            <person name="Torralba M."/>
            <person name="Gillis M."/>
            <person name="Haft D.H."/>
            <person name="Methe B."/>
            <person name="Sutton G."/>
            <person name="Nelson K.E."/>
        </authorList>
    </citation>
    <scope>NUCLEOTIDE SEQUENCE [LARGE SCALE GENOMIC DNA]</scope>
    <source>
        <strain evidence="2 4">ATCC 35536</strain>
        <strain evidence="1 3">VPI DR56BR1116</strain>
    </source>
</reference>
<evidence type="ECO:0000313" key="3">
    <source>
        <dbReference type="Proteomes" id="UP000016412"/>
    </source>
</evidence>
<dbReference type="EMBL" id="AVQI01000039">
    <property type="protein sequence ID" value="ERK03253.1"/>
    <property type="molecule type" value="Genomic_DNA"/>
</dbReference>
<dbReference type="EMBL" id="AUZJ01000010">
    <property type="protein sequence ID" value="ERF61503.1"/>
    <property type="molecule type" value="Genomic_DNA"/>
</dbReference>
<dbReference type="Proteomes" id="UP000016412">
    <property type="component" value="Unassembled WGS sequence"/>
</dbReference>
<accession>U2LFI8</accession>
<dbReference type="eggNOG" id="ENOG5034505">
    <property type="taxonomic scope" value="Bacteria"/>
</dbReference>
<dbReference type="AlphaFoldDB" id="U2LFI8"/>
<evidence type="ECO:0000313" key="2">
    <source>
        <dbReference type="EMBL" id="ERK03253.1"/>
    </source>
</evidence>
<evidence type="ECO:0000313" key="1">
    <source>
        <dbReference type="EMBL" id="ERF61503.1"/>
    </source>
</evidence>
<gene>
    <name evidence="2" type="ORF">HMPREF0860_2474</name>
    <name evidence="1" type="ORF">HMPREF1325_0015</name>
</gene>
<protein>
    <submittedName>
        <fullName evidence="1">Uncharacterized protein</fullName>
    </submittedName>
</protein>
<evidence type="ECO:0000313" key="4">
    <source>
        <dbReference type="Proteomes" id="UP000016646"/>
    </source>
</evidence>
<dbReference type="PATRIC" id="fig|1125725.3.peg.484"/>
<keyword evidence="4" id="KW-1185">Reference proteome</keyword>
<sequence length="300" mass="34875">MTLYSLLEKVENDTTMKGLTWFLDIADEYLNFTNFGEAFTPNIQADIVSQNESNYHFIQYKDDGHHCVTRPINSDIFLKAKEFSTARKIFEYSLPNIKEIKYDTDARKIINQIIYTCQQCIGCTLDALNNSNKAKKKNGSYFEILIRNTVKACGINIDDKDEVVLLPDSKETMKFEHDIILLNSENEEKAIGQLKTSSKDRIDKIFLDKYMYNKIKEVDIPHFAIFLNDVQRKENKNKALYGVNSTFLPGHFKAYTVALNPLDGVYYLDLRPAITKDAFLNEQIRTFDNFLVEDMWKFIK</sequence>
<organism evidence="1 3">
    <name type="scientific">Treponema socranskii subsp. socranskii VPI DR56BR1116 = ATCC 35536</name>
    <dbReference type="NCBI Taxonomy" id="1125725"/>
    <lineage>
        <taxon>Bacteria</taxon>
        <taxon>Pseudomonadati</taxon>
        <taxon>Spirochaetota</taxon>
        <taxon>Spirochaetia</taxon>
        <taxon>Spirochaetales</taxon>
        <taxon>Treponemataceae</taxon>
        <taxon>Treponema</taxon>
    </lineage>
</organism>